<evidence type="ECO:0000256" key="1">
    <source>
        <dbReference type="ARBA" id="ARBA00004141"/>
    </source>
</evidence>
<evidence type="ECO:0000256" key="7">
    <source>
        <dbReference type="ARBA" id="ARBA00022679"/>
    </source>
</evidence>
<evidence type="ECO:0000256" key="4">
    <source>
        <dbReference type="ARBA" id="ARBA00010815"/>
    </source>
</evidence>
<keyword evidence="8" id="KW-0949">S-adenosyl-L-methionine</keyword>
<keyword evidence="6" id="KW-0489">Methyltransferase</keyword>
<dbReference type="GO" id="GO:0006665">
    <property type="term" value="P:sphingolipid metabolic process"/>
    <property type="evidence" value="ECO:0007669"/>
    <property type="project" value="UniProtKB-KW"/>
</dbReference>
<dbReference type="STRING" id="1890683.A0A427YUF2"/>
<dbReference type="Proteomes" id="UP000279259">
    <property type="component" value="Unassembled WGS sequence"/>
</dbReference>
<organism evidence="16 17">
    <name type="scientific">Saitozyma podzolica</name>
    <dbReference type="NCBI Taxonomy" id="1890683"/>
    <lineage>
        <taxon>Eukaryota</taxon>
        <taxon>Fungi</taxon>
        <taxon>Dikarya</taxon>
        <taxon>Basidiomycota</taxon>
        <taxon>Agaricomycotina</taxon>
        <taxon>Tremellomycetes</taxon>
        <taxon>Tremellales</taxon>
        <taxon>Trimorphomycetaceae</taxon>
        <taxon>Saitozyma</taxon>
    </lineage>
</organism>
<evidence type="ECO:0000256" key="6">
    <source>
        <dbReference type="ARBA" id="ARBA00022603"/>
    </source>
</evidence>
<evidence type="ECO:0000256" key="10">
    <source>
        <dbReference type="ARBA" id="ARBA00022919"/>
    </source>
</evidence>
<comment type="subcellular location">
    <subcellularLocation>
        <location evidence="1">Membrane</location>
        <topology evidence="1">Multi-pass membrane protein</topology>
    </subcellularLocation>
</comment>
<dbReference type="CDD" id="cd02440">
    <property type="entry name" value="AdoMet_MTases"/>
    <property type="match status" value="1"/>
</dbReference>
<dbReference type="GO" id="GO:0016020">
    <property type="term" value="C:membrane"/>
    <property type="evidence" value="ECO:0007669"/>
    <property type="project" value="UniProtKB-SubCell"/>
</dbReference>
<evidence type="ECO:0000256" key="5">
    <source>
        <dbReference type="ARBA" id="ARBA00022516"/>
    </source>
</evidence>
<feature type="transmembrane region" description="Helical" evidence="15">
    <location>
        <begin position="67"/>
        <end position="86"/>
    </location>
</feature>
<dbReference type="InterPro" id="IPR052290">
    <property type="entry name" value="Sphingo_C9-MT"/>
</dbReference>
<keyword evidence="9 15" id="KW-0812">Transmembrane</keyword>
<keyword evidence="5" id="KW-0444">Lipid biosynthesis</keyword>
<proteinExistence type="inferred from homology"/>
<comment type="caution">
    <text evidence="16">The sequence shown here is derived from an EMBL/GenBank/DDBJ whole genome shotgun (WGS) entry which is preliminary data.</text>
</comment>
<comment type="pathway">
    <text evidence="2">Lipid metabolism; sphingolipid metabolism.</text>
</comment>
<dbReference type="PANTHER" id="PTHR45197">
    <property type="entry name" value="SYNTHASE, PUTATIVE (AFU_ORTHOLOGUE AFUA_7G04190)-RELATED"/>
    <property type="match status" value="1"/>
</dbReference>
<evidence type="ECO:0000256" key="12">
    <source>
        <dbReference type="ARBA" id="ARBA00023098"/>
    </source>
</evidence>
<evidence type="ECO:0000256" key="13">
    <source>
        <dbReference type="ARBA" id="ARBA00023136"/>
    </source>
</evidence>
<sequence length="496" mass="56672">MSTPQAKPLEGAEATPAFRTTNFPAIANPPLPAEGSASFSNYQLAAANLLAAWLVQRLIPFKTGWTTYFVILAIIFVPVTIAYWTFSSKFGRRLNEKVPLPNKPQETYFEIKSTTLDKYRGKKIPMQVFHDAYFDGKIEFKGDVLDVMEYRHDWASFEFTPALFKYVFFNLIPDVVIHSQSQDEEQVRDHYDRGDDFYSWFLGPRMIYTSGVIKDINRMETLEELQDNKLTMVCEKLDLKPGDRLLDIGCGWGTLATFAAKNYGADATGVTLAKNQAKFGNERLRANGVPESQGRILCMDYRDIPQQKGHFNKISCLEMAEHVGIRRYGKFLGEVYDLLHDDGLLVFQVAGIRTNWQFEDLNWGLFMNKYVFPGADASLPLGWVIKQLESANFEIKSVDVLGVHYSATIHRWYLNWVSNKEKVIAKYGIRWYRVWVYFLAYSVIASRQGSASVFQITAHKNLNGFHRVEGIPSHGSIHAPVTHKIEPVISHEEMWA</sequence>
<dbReference type="SUPFAM" id="SSF53335">
    <property type="entry name" value="S-adenosyl-L-methionine-dependent methyltransferases"/>
    <property type="match status" value="1"/>
</dbReference>
<keyword evidence="11 15" id="KW-1133">Transmembrane helix</keyword>
<evidence type="ECO:0000256" key="2">
    <source>
        <dbReference type="ARBA" id="ARBA00004760"/>
    </source>
</evidence>
<dbReference type="EC" id="2.1.1.317" evidence="14"/>
<dbReference type="EMBL" id="RSCD01000002">
    <property type="protein sequence ID" value="RSH94760.1"/>
    <property type="molecule type" value="Genomic_DNA"/>
</dbReference>
<evidence type="ECO:0000256" key="8">
    <source>
        <dbReference type="ARBA" id="ARBA00022691"/>
    </source>
</evidence>
<dbReference type="Pfam" id="PF02353">
    <property type="entry name" value="CMAS"/>
    <property type="match status" value="1"/>
</dbReference>
<evidence type="ECO:0000256" key="15">
    <source>
        <dbReference type="SAM" id="Phobius"/>
    </source>
</evidence>
<dbReference type="GO" id="GO:0008168">
    <property type="term" value="F:methyltransferase activity"/>
    <property type="evidence" value="ECO:0007669"/>
    <property type="project" value="UniProtKB-KW"/>
</dbReference>
<dbReference type="PANTHER" id="PTHR45197:SF1">
    <property type="entry name" value="SPHINGOLIPID C9-METHYLTRANSFERASE A-RELATED"/>
    <property type="match status" value="1"/>
</dbReference>
<keyword evidence="7" id="KW-0808">Transferase</keyword>
<evidence type="ECO:0000256" key="9">
    <source>
        <dbReference type="ARBA" id="ARBA00022692"/>
    </source>
</evidence>
<name>A0A427YUF2_9TREE</name>
<dbReference type="OrthoDB" id="412182at2759"/>
<comment type="similarity">
    <text evidence="4">Belongs to the CFA/CMAS family.</text>
</comment>
<dbReference type="GO" id="GO:0032259">
    <property type="term" value="P:methylation"/>
    <property type="evidence" value="ECO:0007669"/>
    <property type="project" value="UniProtKB-KW"/>
</dbReference>
<evidence type="ECO:0000313" key="16">
    <source>
        <dbReference type="EMBL" id="RSH94760.1"/>
    </source>
</evidence>
<keyword evidence="12" id="KW-0443">Lipid metabolism</keyword>
<accession>A0A427YUF2</accession>
<keyword evidence="13 15" id="KW-0472">Membrane</keyword>
<keyword evidence="17" id="KW-1185">Reference proteome</keyword>
<reference evidence="16 17" key="1">
    <citation type="submission" date="2018-11" db="EMBL/GenBank/DDBJ databases">
        <title>Genome sequence of Saitozyma podzolica DSM 27192.</title>
        <authorList>
            <person name="Aliyu H."/>
            <person name="Gorte O."/>
            <person name="Ochsenreither K."/>
        </authorList>
    </citation>
    <scope>NUCLEOTIDE SEQUENCE [LARGE SCALE GENOMIC DNA]</scope>
    <source>
        <strain evidence="16 17">DSM 27192</strain>
    </source>
</reference>
<evidence type="ECO:0000256" key="14">
    <source>
        <dbReference type="ARBA" id="ARBA00039020"/>
    </source>
</evidence>
<dbReference type="Gene3D" id="3.40.50.150">
    <property type="entry name" value="Vaccinia Virus protein VP39"/>
    <property type="match status" value="1"/>
</dbReference>
<comment type="pathway">
    <text evidence="3">Sphingolipid metabolism.</text>
</comment>
<gene>
    <name evidence="16" type="ORF">EHS25_004566</name>
</gene>
<dbReference type="InterPro" id="IPR029063">
    <property type="entry name" value="SAM-dependent_MTases_sf"/>
</dbReference>
<keyword evidence="10" id="KW-0746">Sphingolipid metabolism</keyword>
<evidence type="ECO:0000256" key="11">
    <source>
        <dbReference type="ARBA" id="ARBA00022989"/>
    </source>
</evidence>
<dbReference type="AlphaFoldDB" id="A0A427YUF2"/>
<evidence type="ECO:0000256" key="3">
    <source>
        <dbReference type="ARBA" id="ARBA00004991"/>
    </source>
</evidence>
<protein>
    <recommendedName>
        <fullName evidence="14">sphingolipid C(9)-methyltransferase</fullName>
        <ecNumber evidence="14">2.1.1.317</ecNumber>
    </recommendedName>
</protein>
<evidence type="ECO:0000313" key="17">
    <source>
        <dbReference type="Proteomes" id="UP000279259"/>
    </source>
</evidence>